<reference evidence="2 3" key="1">
    <citation type="journal article" date="2019" name="Genome Biol. Evol.">
        <title>Insights into the evolution of the New World diploid cottons (Gossypium, subgenus Houzingenia) based on genome sequencing.</title>
        <authorList>
            <person name="Grover C.E."/>
            <person name="Arick M.A. 2nd"/>
            <person name="Thrash A."/>
            <person name="Conover J.L."/>
            <person name="Sanders W.S."/>
            <person name="Peterson D.G."/>
            <person name="Frelichowski J.E."/>
            <person name="Scheffler J.A."/>
            <person name="Scheffler B.E."/>
            <person name="Wendel J.F."/>
        </authorList>
    </citation>
    <scope>NUCLEOTIDE SEQUENCE [LARGE SCALE GENOMIC DNA]</scope>
    <source>
        <strain evidence="2">27</strain>
        <tissue evidence="2">Leaf</tissue>
    </source>
</reference>
<evidence type="ECO:0000256" key="1">
    <source>
        <dbReference type="SAM" id="Phobius"/>
    </source>
</evidence>
<keyword evidence="3" id="KW-1185">Reference proteome</keyword>
<keyword evidence="1" id="KW-0812">Transmembrane</keyword>
<dbReference type="Proteomes" id="UP000593561">
    <property type="component" value="Unassembled WGS sequence"/>
</dbReference>
<proteinExistence type="predicted"/>
<keyword evidence="1" id="KW-1133">Transmembrane helix</keyword>
<feature type="transmembrane region" description="Helical" evidence="1">
    <location>
        <begin position="12"/>
        <end position="31"/>
    </location>
</feature>
<sequence length="37" mass="4618">MAEQVYTEIYCHYHSFLFFSSHLLVFFSFVCRPRKHF</sequence>
<dbReference type="AlphaFoldDB" id="A0A7J8RA13"/>
<keyword evidence="1" id="KW-0472">Membrane</keyword>
<gene>
    <name evidence="2" type="ORF">Godav_011499</name>
</gene>
<comment type="caution">
    <text evidence="2">The sequence shown here is derived from an EMBL/GenBank/DDBJ whole genome shotgun (WGS) entry which is preliminary data.</text>
</comment>
<name>A0A7J8RA13_GOSDV</name>
<protein>
    <submittedName>
        <fullName evidence="2">Uncharacterized protein</fullName>
    </submittedName>
</protein>
<organism evidence="2 3">
    <name type="scientific">Gossypium davidsonii</name>
    <name type="common">Davidson's cotton</name>
    <name type="synonym">Gossypium klotzschianum subsp. davidsonii</name>
    <dbReference type="NCBI Taxonomy" id="34287"/>
    <lineage>
        <taxon>Eukaryota</taxon>
        <taxon>Viridiplantae</taxon>
        <taxon>Streptophyta</taxon>
        <taxon>Embryophyta</taxon>
        <taxon>Tracheophyta</taxon>
        <taxon>Spermatophyta</taxon>
        <taxon>Magnoliopsida</taxon>
        <taxon>eudicotyledons</taxon>
        <taxon>Gunneridae</taxon>
        <taxon>Pentapetalae</taxon>
        <taxon>rosids</taxon>
        <taxon>malvids</taxon>
        <taxon>Malvales</taxon>
        <taxon>Malvaceae</taxon>
        <taxon>Malvoideae</taxon>
        <taxon>Gossypium</taxon>
    </lineage>
</organism>
<accession>A0A7J8RA13</accession>
<evidence type="ECO:0000313" key="2">
    <source>
        <dbReference type="EMBL" id="MBA0610687.1"/>
    </source>
</evidence>
<dbReference type="EMBL" id="JABFAC010000004">
    <property type="protein sequence ID" value="MBA0610687.1"/>
    <property type="molecule type" value="Genomic_DNA"/>
</dbReference>
<evidence type="ECO:0000313" key="3">
    <source>
        <dbReference type="Proteomes" id="UP000593561"/>
    </source>
</evidence>